<gene>
    <name evidence="3" type="ORF">PFMG_00745</name>
</gene>
<sequence>MRVIMIMTPEMKTLKEDFDDRAEQRFREYEERMQGKRQKCKEQCEKDIEKIILKDKIEKKLAQEFSTLQTNIGVDDIPTCVCEKSLADKMEKSCLRCGRNLGGVVPGLGILGCVTTHFQFLDAIAAATEAGIKAGADVGIQEALNILNTTWNLQTFNGVQVNTLINAINFKNPMFYVQSIQQEYNTMCLSSNLYEDTYICFFKQLQGSKSTMALAQSAKEIAEKAGQAAAVEAAEVTKAAEDVASATSTIVSNFFTNPIGISIIAIIIIVVLILIIYLILRYSRKKKMERKLRYIKLLKE</sequence>
<keyword evidence="2" id="KW-0472">Membrane</keyword>
<keyword evidence="2" id="KW-0812">Transmembrane</keyword>
<dbReference type="AlphaFoldDB" id="A0A0L1I5X5"/>
<protein>
    <submittedName>
        <fullName evidence="3">Rifin</fullName>
    </submittedName>
</protein>
<reference evidence="4" key="2">
    <citation type="submission" date="2015-07" db="EMBL/GenBank/DDBJ databases">
        <title>The genome sequence of Plasmodium falciparum IGH-CR14.</title>
        <authorList>
            <consortium name="The Broad Institute Genome Sequencing Platform"/>
            <person name="Volkman S.K."/>
            <person name="Neafsey D.E."/>
            <person name="Dash A.P."/>
            <person name="Chitnis C.E."/>
            <person name="Hartl D.L."/>
            <person name="Young S.K."/>
            <person name="Kodira C.D."/>
            <person name="Zeng Q."/>
            <person name="Koehrsen M."/>
            <person name="Godfrey P."/>
            <person name="Alvarado L."/>
            <person name="Berlin A."/>
            <person name="Borenstein D."/>
            <person name="Chen Z."/>
            <person name="Engels R."/>
            <person name="Freedman E."/>
            <person name="Gellesch M."/>
            <person name="Goldberg J."/>
            <person name="Griggs A."/>
            <person name="Gujja S."/>
            <person name="Heiman D."/>
            <person name="Hepburn T."/>
            <person name="Howarth C."/>
            <person name="Jen D."/>
            <person name="Larson L."/>
            <person name="Lewis B."/>
            <person name="Mehta T."/>
            <person name="Park D."/>
            <person name="Pearson M."/>
            <person name="Roberts A."/>
            <person name="Saif S."/>
            <person name="Shea T."/>
            <person name="Shenoy N."/>
            <person name="Sisk P."/>
            <person name="Stolte C."/>
            <person name="Sykes S."/>
            <person name="Walk T."/>
            <person name="White J."/>
            <person name="Yandava C."/>
            <person name="Wirth D.F."/>
            <person name="Nusbaum C."/>
            <person name="Birren B."/>
        </authorList>
    </citation>
    <scope>NUCLEOTIDE SEQUENCE [LARGE SCALE GENOMIC DNA]</scope>
    <source>
        <strain evidence="4">IGH-CR14</strain>
    </source>
</reference>
<evidence type="ECO:0000256" key="1">
    <source>
        <dbReference type="SAM" id="Coils"/>
    </source>
</evidence>
<feature type="transmembrane region" description="Helical" evidence="2">
    <location>
        <begin position="259"/>
        <end position="280"/>
    </location>
</feature>
<evidence type="ECO:0000313" key="3">
    <source>
        <dbReference type="EMBL" id="KNG74610.1"/>
    </source>
</evidence>
<evidence type="ECO:0000313" key="4">
    <source>
        <dbReference type="Proteomes" id="UP000054562"/>
    </source>
</evidence>
<dbReference type="Proteomes" id="UP000054562">
    <property type="component" value="Unassembled WGS sequence"/>
</dbReference>
<dbReference type="NCBIfam" id="TIGR01477">
    <property type="entry name" value="RIFIN"/>
    <property type="match status" value="1"/>
</dbReference>
<keyword evidence="1" id="KW-0175">Coiled coil</keyword>
<dbReference type="Pfam" id="PF02009">
    <property type="entry name" value="RIFIN"/>
    <property type="match status" value="1"/>
</dbReference>
<feature type="coiled-coil region" evidence="1">
    <location>
        <begin position="19"/>
        <end position="46"/>
    </location>
</feature>
<accession>A0A0L1I5X5</accession>
<name>A0A0L1I5X5_PLAFA</name>
<dbReference type="InterPro" id="IPR006373">
    <property type="entry name" value="VSA_Rifin"/>
</dbReference>
<organism evidence="3 4">
    <name type="scientific">Plasmodium falciparum IGH-CR14</name>
    <dbReference type="NCBI Taxonomy" id="580059"/>
    <lineage>
        <taxon>Eukaryota</taxon>
        <taxon>Sar</taxon>
        <taxon>Alveolata</taxon>
        <taxon>Apicomplexa</taxon>
        <taxon>Aconoidasida</taxon>
        <taxon>Haemosporida</taxon>
        <taxon>Plasmodiidae</taxon>
        <taxon>Plasmodium</taxon>
        <taxon>Plasmodium (Laverania)</taxon>
    </lineage>
</organism>
<evidence type="ECO:0000256" key="2">
    <source>
        <dbReference type="SAM" id="Phobius"/>
    </source>
</evidence>
<reference evidence="4" key="1">
    <citation type="submission" date="2015-07" db="EMBL/GenBank/DDBJ databases">
        <title>Annotation of Plasmodium falciparum IGH-CR14.</title>
        <authorList>
            <consortium name="The Broad Institute Genome Sequencing Platform"/>
            <person name="Volkman S.K."/>
            <person name="Neafsey D.E."/>
            <person name="Dash A.P."/>
            <person name="Chitnis C.E."/>
            <person name="Hartl D.L."/>
            <person name="Young S.K."/>
            <person name="Zeng Q."/>
            <person name="Koehrsen M."/>
            <person name="Alvarado L."/>
            <person name="Berlin A."/>
            <person name="Borenstein D."/>
            <person name="Chapman S.B."/>
            <person name="Chen Z."/>
            <person name="Engels R."/>
            <person name="Freedman E."/>
            <person name="Gellesch M."/>
            <person name="Goldberg J."/>
            <person name="Griggs A."/>
            <person name="Gujja S."/>
            <person name="Heilman E.R."/>
            <person name="Heiman D.I."/>
            <person name="Howarth C."/>
            <person name="Jen D."/>
            <person name="Larson L."/>
            <person name="Mehta T."/>
            <person name="Neiman D."/>
            <person name="Park D."/>
            <person name="Pearson M."/>
            <person name="Roberts A."/>
            <person name="Saif S."/>
            <person name="Shea T."/>
            <person name="Shenoy N."/>
            <person name="Sisk P."/>
            <person name="Stolte C."/>
            <person name="Sykes S."/>
            <person name="Walk T."/>
            <person name="White J."/>
            <person name="Yandava C."/>
            <person name="Haas B."/>
            <person name="Henn M.R."/>
            <person name="Nusbaum C."/>
            <person name="Birren B."/>
        </authorList>
    </citation>
    <scope>NUCLEOTIDE SEQUENCE [LARGE SCALE GENOMIC DNA]</scope>
    <source>
        <strain evidence="4">IGH-CR14</strain>
    </source>
</reference>
<dbReference type="EMBL" id="GG664995">
    <property type="protein sequence ID" value="KNG74610.1"/>
    <property type="molecule type" value="Genomic_DNA"/>
</dbReference>
<proteinExistence type="predicted"/>
<keyword evidence="2" id="KW-1133">Transmembrane helix</keyword>